<dbReference type="PROSITE" id="PS00107">
    <property type="entry name" value="PROTEIN_KINASE_ATP"/>
    <property type="match status" value="1"/>
</dbReference>
<feature type="compositionally biased region" description="Polar residues" evidence="21">
    <location>
        <begin position="2207"/>
        <end position="2217"/>
    </location>
</feature>
<dbReference type="FunFam" id="2.60.40.10:FF:000368">
    <property type="entry name" value="kalirin isoform X1"/>
    <property type="match status" value="1"/>
</dbReference>
<dbReference type="SMART" id="SM00326">
    <property type="entry name" value="SH3"/>
    <property type="match status" value="2"/>
</dbReference>
<evidence type="ECO:0000259" key="26">
    <source>
        <dbReference type="PROSITE" id="PS50191"/>
    </source>
</evidence>
<dbReference type="PANTHER" id="PTHR22826">
    <property type="entry name" value="RHO GUANINE EXCHANGE FACTOR-RELATED"/>
    <property type="match status" value="1"/>
</dbReference>
<feature type="coiled-coil region" evidence="20">
    <location>
        <begin position="908"/>
        <end position="935"/>
    </location>
</feature>
<feature type="region of interest" description="Disordered" evidence="21">
    <location>
        <begin position="1711"/>
        <end position="1799"/>
    </location>
</feature>
<dbReference type="PROSITE" id="PS00108">
    <property type="entry name" value="PROTEIN_KINASE_ST"/>
    <property type="match status" value="1"/>
</dbReference>
<dbReference type="InterPro" id="IPR001849">
    <property type="entry name" value="PH_domain"/>
</dbReference>
<dbReference type="InterPro" id="IPR055251">
    <property type="entry name" value="SOS1_NGEF_PH"/>
</dbReference>
<dbReference type="FunFam" id="1.20.900.10:FF:000001">
    <property type="entry name" value="Guanine nucleotide exchange factor DBS"/>
    <property type="match status" value="1"/>
</dbReference>
<feature type="region of interest" description="Disordered" evidence="21">
    <location>
        <begin position="2166"/>
        <end position="2230"/>
    </location>
</feature>
<dbReference type="PROSITE" id="PS50010">
    <property type="entry name" value="DH_2"/>
    <property type="match status" value="2"/>
</dbReference>
<dbReference type="Proteomes" id="UP000694396">
    <property type="component" value="Unplaced"/>
</dbReference>
<dbReference type="InterPro" id="IPR035899">
    <property type="entry name" value="DBL_dom_sf"/>
</dbReference>
<evidence type="ECO:0000259" key="27">
    <source>
        <dbReference type="PROSITE" id="PS50835"/>
    </source>
</evidence>
<dbReference type="GO" id="GO:0005524">
    <property type="term" value="F:ATP binding"/>
    <property type="evidence" value="ECO:0007669"/>
    <property type="project" value="UniProtKB-UniRule"/>
</dbReference>
<evidence type="ECO:0000256" key="7">
    <source>
        <dbReference type="ARBA" id="ARBA00022553"/>
    </source>
</evidence>
<keyword evidence="11 19" id="KW-0547">Nucleotide-binding</keyword>
<dbReference type="Ensembl" id="ENSCRFT00000018524.1">
    <property type="protein sequence ID" value="ENSCRFP00000017913.1"/>
    <property type="gene ID" value="ENSCRFG00000013591.1"/>
</dbReference>
<dbReference type="Gene3D" id="2.30.30.40">
    <property type="entry name" value="SH3 Domains"/>
    <property type="match status" value="2"/>
</dbReference>
<dbReference type="FunFam" id="1.20.58.60:FF:000023">
    <property type="entry name" value="Kalirin RhoGEF kinase b"/>
    <property type="match status" value="1"/>
</dbReference>
<evidence type="ECO:0000256" key="10">
    <source>
        <dbReference type="ARBA" id="ARBA00022737"/>
    </source>
</evidence>
<dbReference type="GO" id="GO:0019898">
    <property type="term" value="C:extrinsic component of membrane"/>
    <property type="evidence" value="ECO:0007669"/>
    <property type="project" value="TreeGrafter"/>
</dbReference>
<evidence type="ECO:0000256" key="13">
    <source>
        <dbReference type="ARBA" id="ARBA00022840"/>
    </source>
</evidence>
<keyword evidence="4 18" id="KW-0728">SH3 domain</keyword>
<dbReference type="PANTHER" id="PTHR22826:SF106">
    <property type="entry name" value="TRIO, ISOFORM A"/>
    <property type="match status" value="1"/>
</dbReference>
<dbReference type="GO" id="GO:0004674">
    <property type="term" value="F:protein serine/threonine kinase activity"/>
    <property type="evidence" value="ECO:0007669"/>
    <property type="project" value="UniProtKB-KW"/>
</dbReference>
<feature type="domain" description="DH" evidence="24">
    <location>
        <begin position="1261"/>
        <end position="1436"/>
    </location>
</feature>
<feature type="domain" description="Protein kinase" evidence="25">
    <location>
        <begin position="2450"/>
        <end position="2704"/>
    </location>
</feature>
<dbReference type="Pfam" id="PF00621">
    <property type="entry name" value="RhoGEF"/>
    <property type="match status" value="2"/>
</dbReference>
<evidence type="ECO:0000256" key="3">
    <source>
        <dbReference type="ARBA" id="ARBA00012513"/>
    </source>
</evidence>
<dbReference type="Pfam" id="PF00435">
    <property type="entry name" value="Spectrin"/>
    <property type="match status" value="4"/>
</dbReference>
<evidence type="ECO:0000259" key="22">
    <source>
        <dbReference type="PROSITE" id="PS50002"/>
    </source>
</evidence>
<dbReference type="Pfam" id="PF00018">
    <property type="entry name" value="SH3_1"/>
    <property type="match status" value="1"/>
</dbReference>
<keyword evidence="13 19" id="KW-0067">ATP-binding</keyword>
<evidence type="ECO:0000256" key="16">
    <source>
        <dbReference type="ARBA" id="ARBA00047899"/>
    </source>
</evidence>
<feature type="binding site" evidence="19">
    <location>
        <position position="2479"/>
    </location>
    <ligand>
        <name>ATP</name>
        <dbReference type="ChEBI" id="CHEBI:30616"/>
    </ligand>
</feature>
<dbReference type="PROSITE" id="PS50003">
    <property type="entry name" value="PH_DOMAIN"/>
    <property type="match status" value="2"/>
</dbReference>
<dbReference type="InterPro" id="IPR008271">
    <property type="entry name" value="Ser/Thr_kinase_AS"/>
</dbReference>
<dbReference type="FunFam" id="2.30.30.40:FF:000038">
    <property type="entry name" value="kalirin isoform X1"/>
    <property type="match status" value="1"/>
</dbReference>
<dbReference type="InterPro" id="IPR036028">
    <property type="entry name" value="SH3-like_dom_sf"/>
</dbReference>
<dbReference type="Pfam" id="PF23587">
    <property type="entry name" value="SH3_KALRN"/>
    <property type="match status" value="1"/>
</dbReference>
<reference evidence="28" key="1">
    <citation type="submission" date="2025-08" db="UniProtKB">
        <authorList>
            <consortium name="Ensembl"/>
        </authorList>
    </citation>
    <scope>IDENTIFICATION</scope>
</reference>
<organism evidence="28 29">
    <name type="scientific">Cyanoderma ruficeps</name>
    <name type="common">rufous-capped babbler</name>
    <dbReference type="NCBI Taxonomy" id="181631"/>
    <lineage>
        <taxon>Eukaryota</taxon>
        <taxon>Metazoa</taxon>
        <taxon>Chordata</taxon>
        <taxon>Craniata</taxon>
        <taxon>Vertebrata</taxon>
        <taxon>Euteleostomi</taxon>
        <taxon>Archelosauria</taxon>
        <taxon>Archosauria</taxon>
        <taxon>Dinosauria</taxon>
        <taxon>Saurischia</taxon>
        <taxon>Theropoda</taxon>
        <taxon>Coelurosauria</taxon>
        <taxon>Aves</taxon>
        <taxon>Neognathae</taxon>
        <taxon>Neoaves</taxon>
        <taxon>Telluraves</taxon>
        <taxon>Australaves</taxon>
        <taxon>Passeriformes</taxon>
        <taxon>Sylvioidea</taxon>
        <taxon>Timaliidae</taxon>
        <taxon>Cyanoderma</taxon>
    </lineage>
</organism>
<dbReference type="Pfam" id="PF23323">
    <property type="entry name" value="Spectrin_6"/>
    <property type="match status" value="1"/>
</dbReference>
<dbReference type="SUPFAM" id="SSF46966">
    <property type="entry name" value="Spectrin repeat"/>
    <property type="match status" value="6"/>
</dbReference>
<dbReference type="GO" id="GO:0005085">
    <property type="term" value="F:guanyl-nucleotide exchange factor activity"/>
    <property type="evidence" value="ECO:0007669"/>
    <property type="project" value="UniProtKB-KW"/>
</dbReference>
<dbReference type="SUPFAM" id="SSF52087">
    <property type="entry name" value="CRAL/TRIO domain"/>
    <property type="match status" value="1"/>
</dbReference>
<protein>
    <recommendedName>
        <fullName evidence="3">non-specific serine/threonine protein kinase</fullName>
        <ecNumber evidence="3">2.7.11.1</ecNumber>
    </recommendedName>
</protein>
<dbReference type="FunFam" id="3.40.525.10:FF:000003">
    <property type="entry name" value="kalirin isoform X2"/>
    <property type="match status" value="1"/>
</dbReference>
<dbReference type="CDD" id="cd14115">
    <property type="entry name" value="STKc_Kalirin_C"/>
    <property type="match status" value="1"/>
</dbReference>
<dbReference type="CDD" id="cd13241">
    <property type="entry name" value="PH2_Kalirin_Trio_p63RhoGEF"/>
    <property type="match status" value="1"/>
</dbReference>
<dbReference type="CDD" id="cd00160">
    <property type="entry name" value="RhoGEF"/>
    <property type="match status" value="1"/>
</dbReference>
<dbReference type="SUPFAM" id="SSF56112">
    <property type="entry name" value="Protein kinase-like (PK-like)"/>
    <property type="match status" value="1"/>
</dbReference>
<dbReference type="Gene3D" id="1.10.510.10">
    <property type="entry name" value="Transferase(Phosphotransferase) domain 1"/>
    <property type="match status" value="1"/>
</dbReference>
<evidence type="ECO:0000259" key="24">
    <source>
        <dbReference type="PROSITE" id="PS50010"/>
    </source>
</evidence>
<keyword evidence="29" id="KW-1185">Reference proteome</keyword>
<feature type="domain" description="PH" evidence="23">
    <location>
        <begin position="1448"/>
        <end position="1560"/>
    </location>
</feature>
<dbReference type="InterPro" id="IPR003598">
    <property type="entry name" value="Ig_sub2"/>
</dbReference>
<dbReference type="InterPro" id="IPR047053">
    <property type="entry name" value="Kalirin_TRIO_SH3_2"/>
</dbReference>
<comment type="catalytic activity">
    <reaction evidence="17">
        <text>L-seryl-[protein] + ATP = O-phospho-L-seryl-[protein] + ADP + H(+)</text>
        <dbReference type="Rhea" id="RHEA:17989"/>
        <dbReference type="Rhea" id="RHEA-COMP:9863"/>
        <dbReference type="Rhea" id="RHEA-COMP:11604"/>
        <dbReference type="ChEBI" id="CHEBI:15378"/>
        <dbReference type="ChEBI" id="CHEBI:29999"/>
        <dbReference type="ChEBI" id="CHEBI:30616"/>
        <dbReference type="ChEBI" id="CHEBI:83421"/>
        <dbReference type="ChEBI" id="CHEBI:456216"/>
        <dbReference type="EC" id="2.7.11.1"/>
    </reaction>
</comment>
<feature type="domain" description="Ig-like" evidence="27">
    <location>
        <begin position="2335"/>
        <end position="2428"/>
    </location>
</feature>
<dbReference type="FunFam" id="2.30.30.40:FF:000040">
    <property type="entry name" value="kalirin isoform X1"/>
    <property type="match status" value="1"/>
</dbReference>
<dbReference type="InterPro" id="IPR028570">
    <property type="entry name" value="Kalirin_TRIO_SH3_1"/>
</dbReference>
<keyword evidence="7" id="KW-0597">Phosphoprotein</keyword>
<dbReference type="SMART" id="SM00150">
    <property type="entry name" value="SPEC"/>
    <property type="match status" value="7"/>
</dbReference>
<keyword evidence="8" id="KW-0344">Guanine-nucleotide releasing factor</keyword>
<dbReference type="CDD" id="cd11853">
    <property type="entry name" value="SH3_Kalirin_2"/>
    <property type="match status" value="1"/>
</dbReference>
<keyword evidence="5" id="KW-0963">Cytoplasm</keyword>
<dbReference type="FunFam" id="2.30.29.30:FF:000091">
    <property type="entry name" value="kalirin isoform X1"/>
    <property type="match status" value="1"/>
</dbReference>
<evidence type="ECO:0000256" key="12">
    <source>
        <dbReference type="ARBA" id="ARBA00022777"/>
    </source>
</evidence>
<dbReference type="Gene3D" id="3.40.525.10">
    <property type="entry name" value="CRAL-TRIO lipid binding domain"/>
    <property type="match status" value="1"/>
</dbReference>
<dbReference type="Gene3D" id="2.30.29.30">
    <property type="entry name" value="Pleckstrin-homology domain (PH domain)/Phosphotyrosine-binding domain (PTB)"/>
    <property type="match status" value="2"/>
</dbReference>
<evidence type="ECO:0000256" key="4">
    <source>
        <dbReference type="ARBA" id="ARBA00022443"/>
    </source>
</evidence>
<feature type="domain" description="DH" evidence="24">
    <location>
        <begin position="1871"/>
        <end position="2021"/>
    </location>
</feature>
<evidence type="ECO:0000256" key="17">
    <source>
        <dbReference type="ARBA" id="ARBA00048679"/>
    </source>
</evidence>
<evidence type="ECO:0000256" key="9">
    <source>
        <dbReference type="ARBA" id="ARBA00022679"/>
    </source>
</evidence>
<dbReference type="Gene3D" id="1.20.900.10">
    <property type="entry name" value="Dbl homology (DH) domain"/>
    <property type="match status" value="2"/>
</dbReference>
<dbReference type="InterPro" id="IPR058918">
    <property type="entry name" value="KALRN/TRIO-like_spectrin"/>
</dbReference>
<evidence type="ECO:0000313" key="28">
    <source>
        <dbReference type="Ensembl" id="ENSCRFP00000017913.1"/>
    </source>
</evidence>
<dbReference type="Pfam" id="PF07679">
    <property type="entry name" value="I-set"/>
    <property type="match status" value="1"/>
</dbReference>
<dbReference type="Gene3D" id="1.20.58.60">
    <property type="match status" value="5"/>
</dbReference>
<dbReference type="Pfam" id="PF00069">
    <property type="entry name" value="Pkinase"/>
    <property type="match status" value="1"/>
</dbReference>
<dbReference type="InterPro" id="IPR002017">
    <property type="entry name" value="Spectrin_repeat"/>
</dbReference>
<dbReference type="Pfam" id="PF13716">
    <property type="entry name" value="CRAL_TRIO_2"/>
    <property type="match status" value="1"/>
</dbReference>
<dbReference type="InterPro" id="IPR017441">
    <property type="entry name" value="Protein_kinase_ATP_BS"/>
</dbReference>
<evidence type="ECO:0000313" key="29">
    <source>
        <dbReference type="Proteomes" id="UP000694396"/>
    </source>
</evidence>
<accession>A0A8C3R902</accession>
<dbReference type="Gene3D" id="3.30.200.20">
    <property type="entry name" value="Phosphorylase Kinase, domain 1"/>
    <property type="match status" value="1"/>
</dbReference>
<dbReference type="CDD" id="cd00170">
    <property type="entry name" value="SEC14"/>
    <property type="match status" value="1"/>
</dbReference>
<dbReference type="GO" id="GO:0005737">
    <property type="term" value="C:cytoplasm"/>
    <property type="evidence" value="ECO:0007669"/>
    <property type="project" value="UniProtKB-SubCell"/>
</dbReference>
<evidence type="ECO:0000256" key="8">
    <source>
        <dbReference type="ARBA" id="ARBA00022658"/>
    </source>
</evidence>
<dbReference type="InterPro" id="IPR036179">
    <property type="entry name" value="Ig-like_dom_sf"/>
</dbReference>
<evidence type="ECO:0000256" key="2">
    <source>
        <dbReference type="ARBA" id="ARBA00006692"/>
    </source>
</evidence>
<feature type="domain" description="PH" evidence="23">
    <location>
        <begin position="2033"/>
        <end position="2143"/>
    </location>
</feature>
<keyword evidence="20" id="KW-0175">Coiled coil</keyword>
<dbReference type="SUPFAM" id="SSF48065">
    <property type="entry name" value="DBL homology domain (DH-domain)"/>
    <property type="match status" value="2"/>
</dbReference>
<dbReference type="PROSITE" id="PS50191">
    <property type="entry name" value="CRAL_TRIO"/>
    <property type="match status" value="1"/>
</dbReference>
<feature type="region of interest" description="Disordered" evidence="21">
    <location>
        <begin position="1574"/>
        <end position="1622"/>
    </location>
</feature>
<keyword evidence="9" id="KW-0808">Transferase</keyword>
<keyword evidence="14" id="KW-1015">Disulfide bond</keyword>
<feature type="domain" description="SH3" evidence="22">
    <location>
        <begin position="1626"/>
        <end position="1691"/>
    </location>
</feature>
<dbReference type="FunFam" id="2.30.29.30:FF:000040">
    <property type="entry name" value="Kalirin RhoGEF kinase b"/>
    <property type="match status" value="1"/>
</dbReference>
<comment type="subcellular location">
    <subcellularLocation>
        <location evidence="1">Cytoplasm</location>
    </subcellularLocation>
</comment>
<keyword evidence="12" id="KW-0418">Kinase</keyword>
<dbReference type="InterPro" id="IPR003599">
    <property type="entry name" value="Ig_sub"/>
</dbReference>
<dbReference type="InterPro" id="IPR047054">
    <property type="entry name" value="Kalirin_TRIO_PH_1"/>
</dbReference>
<dbReference type="SUPFAM" id="SSF50729">
    <property type="entry name" value="PH domain-like"/>
    <property type="match status" value="2"/>
</dbReference>
<dbReference type="EC" id="2.7.11.1" evidence="3"/>
<dbReference type="FunFam" id="1.10.510.10:FF:000152">
    <property type="entry name" value="kalirin isoform X1"/>
    <property type="match status" value="1"/>
</dbReference>
<evidence type="ECO:0000259" key="23">
    <source>
        <dbReference type="PROSITE" id="PS50003"/>
    </source>
</evidence>
<name>A0A8C3R902_9PASS</name>
<evidence type="ECO:0000256" key="5">
    <source>
        <dbReference type="ARBA" id="ARBA00022490"/>
    </source>
</evidence>
<dbReference type="InterPro" id="IPR011993">
    <property type="entry name" value="PH-like_dom_sf"/>
</dbReference>
<feature type="compositionally biased region" description="Polar residues" evidence="21">
    <location>
        <begin position="1607"/>
        <end position="1619"/>
    </location>
</feature>
<keyword evidence="10" id="KW-0677">Repeat</keyword>
<dbReference type="CDD" id="cd13240">
    <property type="entry name" value="PH1_Kalirin_Trio_like"/>
    <property type="match status" value="1"/>
</dbReference>
<evidence type="ECO:0000256" key="18">
    <source>
        <dbReference type="PROSITE-ProRule" id="PRU00192"/>
    </source>
</evidence>
<keyword evidence="15" id="KW-0393">Immunoglobulin domain</keyword>
<dbReference type="InterPro" id="IPR013098">
    <property type="entry name" value="Ig_I-set"/>
</dbReference>
<keyword evidence="6" id="KW-0723">Serine/threonine-protein kinase</keyword>
<dbReference type="FunFam" id="1.20.58.60:FF:000015">
    <property type="entry name" value="triple functional domain protein-like"/>
    <property type="match status" value="1"/>
</dbReference>
<comment type="similarity">
    <text evidence="2">Belongs to the protein kinase superfamily. CAMK Ser/Thr protein kinase family.</text>
</comment>
<feature type="compositionally biased region" description="Polar residues" evidence="21">
    <location>
        <begin position="1711"/>
        <end position="1747"/>
    </location>
</feature>
<evidence type="ECO:0000256" key="14">
    <source>
        <dbReference type="ARBA" id="ARBA00023157"/>
    </source>
</evidence>
<dbReference type="InterPro" id="IPR051336">
    <property type="entry name" value="RhoGEF_Guanine_NuclExch_SF"/>
</dbReference>
<dbReference type="FunFam" id="1.20.58.60:FF:000032">
    <property type="entry name" value="Kalirin RhoGEF kinase b"/>
    <property type="match status" value="1"/>
</dbReference>
<evidence type="ECO:0000256" key="21">
    <source>
        <dbReference type="SAM" id="MobiDB-lite"/>
    </source>
</evidence>
<dbReference type="SUPFAM" id="SSF48726">
    <property type="entry name" value="Immunoglobulin"/>
    <property type="match status" value="1"/>
</dbReference>
<dbReference type="FunFam" id="1.20.58.60:FF:000034">
    <property type="entry name" value="kalirin isoform X2"/>
    <property type="match status" value="1"/>
</dbReference>
<dbReference type="InterPro" id="IPR001452">
    <property type="entry name" value="SH3_domain"/>
</dbReference>
<comment type="catalytic activity">
    <reaction evidence="16">
        <text>L-threonyl-[protein] + ATP = O-phospho-L-threonyl-[protein] + ADP + H(+)</text>
        <dbReference type="Rhea" id="RHEA:46608"/>
        <dbReference type="Rhea" id="RHEA-COMP:11060"/>
        <dbReference type="Rhea" id="RHEA-COMP:11605"/>
        <dbReference type="ChEBI" id="CHEBI:15378"/>
        <dbReference type="ChEBI" id="CHEBI:30013"/>
        <dbReference type="ChEBI" id="CHEBI:30616"/>
        <dbReference type="ChEBI" id="CHEBI:61977"/>
        <dbReference type="ChEBI" id="CHEBI:456216"/>
        <dbReference type="EC" id="2.7.11.1"/>
    </reaction>
</comment>
<dbReference type="InterPro" id="IPR000219">
    <property type="entry name" value="DH_dom"/>
</dbReference>
<evidence type="ECO:0000256" key="20">
    <source>
        <dbReference type="SAM" id="Coils"/>
    </source>
</evidence>
<dbReference type="FunFam" id="1.20.58.60:FF:000024">
    <property type="entry name" value="Kalirin RhoGEF kinase a"/>
    <property type="match status" value="1"/>
</dbReference>
<dbReference type="SUPFAM" id="SSF50044">
    <property type="entry name" value="SH3-domain"/>
    <property type="match status" value="2"/>
</dbReference>
<dbReference type="InterPro" id="IPR018159">
    <property type="entry name" value="Spectrin/alpha-actinin"/>
</dbReference>
<dbReference type="CDD" id="cd00176">
    <property type="entry name" value="SPEC"/>
    <property type="match status" value="6"/>
</dbReference>
<dbReference type="PROSITE" id="PS50002">
    <property type="entry name" value="SH3"/>
    <property type="match status" value="1"/>
</dbReference>
<dbReference type="SMART" id="SM00220">
    <property type="entry name" value="S_TKc"/>
    <property type="match status" value="1"/>
</dbReference>
<dbReference type="InterPro" id="IPR001251">
    <property type="entry name" value="CRAL-TRIO_dom"/>
</dbReference>
<dbReference type="PROSITE" id="PS50835">
    <property type="entry name" value="IG_LIKE"/>
    <property type="match status" value="1"/>
</dbReference>
<sequence length="2752" mass="313869">MNPAEGAAEEGAVPDSEVDAFFRTGSFRNDGLKAADVLPILKEKVAFVSGGRDKRGGPVLTFPARSNHDRIRQEDLRKLVTYLASVPSEDVCKRGFTVIIDMRGSKWDLIKPLLKTLQEAFPAEIHVALIIKPDNFWQKQKTNFGSSKFIFETSMVSVEGLAKLVDPSQLTDEFEGSLDYNHDEWIELRVSLEEFFNSAIHLLSRLEDLQEMLARKEFPVDVEGSRRLIDEHTQLKKKVIKAPVEELDREGQRLLQCIRSSDGFSGRNCIPGSADFQSLVPKITSLLDKLHSTRQHLHQMWHVRKLKLDQCFQLRLFEQDAEKMFDWISHNKELFLQSHTEIGVSYQHALDLQTQHNHFAMNSMNAYVNINRIMSVASRLSEAGHYASQQIKQISSQLDQEWKSFAAALDERSTILAMSAVFHQKAEQFLSGVDAWCKMCSDGGLPSEMQDLELAIHHHQTLYEQVTQAYTEVSQDGKALLDVLQRPLSPGNSESLTATANYSKAVHQVLDVVHEVLHHQRRLESIWQHRKVRLHQRLQLCVFQQDVQQVLDWIENHGEAFLSKHTGVGKSLHRARALQKRHDDFEEVAQNTYTNADKLLEAAEQLAQTGECDPEEIYKAARHLEVRIQDFVRRVEQRKLLLDMSVSFHTHTKELWTWMEDLQKELLEDVCADSVDAVQELIKQFQQQQTATLDATLNVIKEGEDLIQQLRDSAVSSNKTPHNSSISHIESVLQQLDEAQVQMEELFHERKIKLDIFLQLRIFEQYTIEVTAELDAWNEDLLRQMNDFNTEDLTLAEQRLQRHTERKLAMNNMTFEVIQQGQDLHQYIMEVQASGIELICEKDIDLATQVQELLEFLHEKQHELELNADQTHKRLEQCLQLRHLQAEVKQVLGWIRNGESMLNASLVNASSLSEAEQLQREHEQFQLAIEKTHQSALQVQQKAEVLLQAGHYDADAIRECAEKVALHWQQLMLKMEDRLKLVNASVAFYKTSEQVCSVLESLEQEYRRDEDWCGGRDKLGPAAEIDHVIPLISKHLEQKEAFLKACTLARRNAEVFLKYIHRNNVSMPGVASHTRGPEQQVKAILSELLQRENRVLHFWTLKKRRLDQCQQYVVFERSAKQALDWIQETGEYYLSTHNSTGESAEETQELLKEYGEFRVPAKQTKEKVKLLIQLADSFVEKGHIHATEIRKWVTTVDKRYRDFSLRMGKYRYSLEKALGINPEDNKDLELDIIPASLSDREVKLRDANHEVNEEKRKSARKKEFIMAELLQTEKAYVRDLHECLETYLWEMTSGVEEIPAGILNKEHIIFGNIQEIYDFHNNIFLKELEKYEQLPEDVGHCFVTWADKFQMYVTYCKNKPDSNQLILEHAGTFFDEIQQRHGLANSISSYLIKPVQRITKYQLLLKELLTCCEEGKGELKDGLEVMLSVPKKANDAMHVSMLEGFDENLDVQGELILQDSFQVWDPKSLIRKGRERHLFLFEISLVFSKEIKDSSGHTKYVYKNKLLTSELGVTEHVEGDPCKFALWSGRTPSSDNKTVLKASSIETKQEWIKNIREVIQERIIHLKGALKEPIQLPKTPAKQRNNSRRDGIDDADSQGDGSSQPDTISIASRTSQNTVDSDKLSGGCELTVVLQDFTAGHSSELSIQVGQTVELLERPSERPGWCLVRTTERSPPQEGLVPSSALCISHSRSSVEMDCFFPSGKDAYSVSSNDNGGKSDSVANLQPQPSLNSIQSSPGPKRSTNTLKKWLTSPVRRLNSGKTESHIKKQKKVRDGRKSFDLGSPKTGDETTPQGDSADEVRIGGFGVGYGKHCVSPIVSSTGCESCLSKCSSLRVWREQRIVHKIALLPTSSSLLAARQSSSDVPTAADLVSAIEKLVKTKLVSLGFMKRMEEKGVSEDMKGKDKIVFVFGLGSQYLMWLLCLLPSQERRLHMYVVYCQNKPRSEYIVAEYETYFEEVQQEISQRLTISDFLIKPIQRITKYQLLLKDFLRYSEKAGLECSEIEKAVELMCLVPKRCNDMMNLGRLQGFEGKLTAQGKLLQQDTFYVTEQDSGVQSRPKERRVFLFEQIVIFSELLRKGSLTPGYMFKKSIKMNYLIIEENVDNDPCKFALMSRETSERVILQAANPEIQQAWVQDINQVLDTQRDFLNGTYMVFYQRKENSSAVLRPQAGRVPQPNTRPHSSIPVGSEKPLKATSRNPSLPPLKISTSNGSTGYEHSQPGDKYEQRQVPPRRPLTALCCVRLQTDLGGCNGTSSMVVIKDYYALKEDEICVNQGEVVQILAINQQNMFLVYQPANDHSPAAEGWIPGMPYWLRWELKDVLCVCPHGFFFTVAPEFLVPLVDITCLLGDTVMLQCKVCGRPKPTITWKGPDQNILDNDNSTATYTVSYCDSGELTLKICNLMPQDSGIYTCVATNEHGTASTSATIKVQGNSAADGATISWKENFDLAYAELHEIGRGRFSIVKKCVHKATRKDVAVKFISKKMKKKEQAAHEAALLQHLQHPQYITIHDTYESPTSYILVLELMDDGRLLDYLMNHDELMEEKVAFYIRDTMEALQYLHNCRVAHLDIKPENLLIDLRIPVPRVKIIDLEDAVQITGHYHVHHLLGNPEFAAPEVIQGLPVSLSTDIWSIGVLTYVMLSGVSPFLDESKEETCINVCRVDFSFPHEYFSDVSHAARDFINVILQEDFRRRPTAATCLQHPWLQPHNGSYSKIPLDTSRLASFIERRRHQYDVHPVPSVKSFLLSRMNPGT</sequence>
<dbReference type="Pfam" id="PF22697">
    <property type="entry name" value="SOS1_NGEF_PH"/>
    <property type="match status" value="2"/>
</dbReference>
<dbReference type="PROSITE" id="PS50011">
    <property type="entry name" value="PROTEIN_KINASE_DOM"/>
    <property type="match status" value="1"/>
</dbReference>
<dbReference type="SMART" id="SM00325">
    <property type="entry name" value="RhoGEF"/>
    <property type="match status" value="2"/>
</dbReference>
<dbReference type="Pfam" id="PF16609">
    <property type="entry name" value="SH3-RhoG_link"/>
    <property type="match status" value="1"/>
</dbReference>
<dbReference type="InterPro" id="IPR013783">
    <property type="entry name" value="Ig-like_fold"/>
</dbReference>
<dbReference type="SMART" id="SM00408">
    <property type="entry name" value="IGc2"/>
    <property type="match status" value="1"/>
</dbReference>
<proteinExistence type="inferred from homology"/>
<evidence type="ECO:0000256" key="19">
    <source>
        <dbReference type="PROSITE-ProRule" id="PRU10141"/>
    </source>
</evidence>
<evidence type="ECO:0000256" key="11">
    <source>
        <dbReference type="ARBA" id="ARBA00022741"/>
    </source>
</evidence>
<reference evidence="28" key="2">
    <citation type="submission" date="2025-09" db="UniProtKB">
        <authorList>
            <consortium name="Ensembl"/>
        </authorList>
    </citation>
    <scope>IDENTIFICATION</scope>
</reference>
<evidence type="ECO:0000256" key="1">
    <source>
        <dbReference type="ARBA" id="ARBA00004496"/>
    </source>
</evidence>
<dbReference type="InterPro" id="IPR000719">
    <property type="entry name" value="Prot_kinase_dom"/>
</dbReference>
<dbReference type="Gene3D" id="2.60.40.10">
    <property type="entry name" value="Immunoglobulins"/>
    <property type="match status" value="1"/>
</dbReference>
<dbReference type="SMART" id="SM00409">
    <property type="entry name" value="IG"/>
    <property type="match status" value="1"/>
</dbReference>
<evidence type="ECO:0000256" key="15">
    <source>
        <dbReference type="ARBA" id="ARBA00023319"/>
    </source>
</evidence>
<dbReference type="InterPro" id="IPR011009">
    <property type="entry name" value="Kinase-like_dom_sf"/>
</dbReference>
<dbReference type="InterPro" id="IPR007110">
    <property type="entry name" value="Ig-like_dom"/>
</dbReference>
<evidence type="ECO:0000259" key="25">
    <source>
        <dbReference type="PROSITE" id="PS50011"/>
    </source>
</evidence>
<dbReference type="SMART" id="SM00233">
    <property type="entry name" value="PH"/>
    <property type="match status" value="2"/>
</dbReference>
<dbReference type="InterPro" id="IPR036865">
    <property type="entry name" value="CRAL-TRIO_dom_sf"/>
</dbReference>
<dbReference type="CDD" id="cd11852">
    <property type="entry name" value="SH3_Kalirin_1"/>
    <property type="match status" value="1"/>
</dbReference>
<dbReference type="SMART" id="SM00516">
    <property type="entry name" value="SEC14"/>
    <property type="match status" value="1"/>
</dbReference>
<dbReference type="GO" id="GO:0007411">
    <property type="term" value="P:axon guidance"/>
    <property type="evidence" value="ECO:0007669"/>
    <property type="project" value="TreeGrafter"/>
</dbReference>
<feature type="domain" description="CRAL-TRIO" evidence="26">
    <location>
        <begin position="37"/>
        <end position="182"/>
    </location>
</feature>
<evidence type="ECO:0000256" key="6">
    <source>
        <dbReference type="ARBA" id="ARBA00022527"/>
    </source>
</evidence>